<evidence type="ECO:0000256" key="2">
    <source>
        <dbReference type="SAM" id="MobiDB-lite"/>
    </source>
</evidence>
<organism evidence="3 4">
    <name type="scientific">Periconia macrospinosa</name>
    <dbReference type="NCBI Taxonomy" id="97972"/>
    <lineage>
        <taxon>Eukaryota</taxon>
        <taxon>Fungi</taxon>
        <taxon>Dikarya</taxon>
        <taxon>Ascomycota</taxon>
        <taxon>Pezizomycotina</taxon>
        <taxon>Dothideomycetes</taxon>
        <taxon>Pleosporomycetidae</taxon>
        <taxon>Pleosporales</taxon>
        <taxon>Massarineae</taxon>
        <taxon>Periconiaceae</taxon>
        <taxon>Periconia</taxon>
    </lineage>
</organism>
<evidence type="ECO:0000313" key="3">
    <source>
        <dbReference type="EMBL" id="PVI03377.1"/>
    </source>
</evidence>
<feature type="compositionally biased region" description="Polar residues" evidence="2">
    <location>
        <begin position="418"/>
        <end position="427"/>
    </location>
</feature>
<reference evidence="3 4" key="1">
    <citation type="journal article" date="2018" name="Sci. Rep.">
        <title>Comparative genomics provides insights into the lifestyle and reveals functional heterogeneity of dark septate endophytic fungi.</title>
        <authorList>
            <person name="Knapp D.G."/>
            <person name="Nemeth J.B."/>
            <person name="Barry K."/>
            <person name="Hainaut M."/>
            <person name="Henrissat B."/>
            <person name="Johnson J."/>
            <person name="Kuo A."/>
            <person name="Lim J.H.P."/>
            <person name="Lipzen A."/>
            <person name="Nolan M."/>
            <person name="Ohm R.A."/>
            <person name="Tamas L."/>
            <person name="Grigoriev I.V."/>
            <person name="Spatafora J.W."/>
            <person name="Nagy L.G."/>
            <person name="Kovacs G.M."/>
        </authorList>
    </citation>
    <scope>NUCLEOTIDE SEQUENCE [LARGE SCALE GENOMIC DNA]</scope>
    <source>
        <strain evidence="3 4">DSE2036</strain>
    </source>
</reference>
<proteinExistence type="predicted"/>
<feature type="region of interest" description="Disordered" evidence="2">
    <location>
        <begin position="1082"/>
        <end position="1114"/>
    </location>
</feature>
<feature type="region of interest" description="Disordered" evidence="2">
    <location>
        <begin position="242"/>
        <end position="275"/>
    </location>
</feature>
<dbReference type="AlphaFoldDB" id="A0A2V1DYT6"/>
<keyword evidence="1" id="KW-0175">Coiled coil</keyword>
<keyword evidence="4" id="KW-1185">Reference proteome</keyword>
<dbReference type="OrthoDB" id="3045089at2759"/>
<evidence type="ECO:0008006" key="5">
    <source>
        <dbReference type="Google" id="ProtNLM"/>
    </source>
</evidence>
<feature type="compositionally biased region" description="Basic and acidic residues" evidence="2">
    <location>
        <begin position="354"/>
        <end position="364"/>
    </location>
</feature>
<feature type="compositionally biased region" description="Polar residues" evidence="2">
    <location>
        <begin position="454"/>
        <end position="465"/>
    </location>
</feature>
<evidence type="ECO:0000313" key="4">
    <source>
        <dbReference type="Proteomes" id="UP000244855"/>
    </source>
</evidence>
<feature type="compositionally biased region" description="Pro residues" evidence="2">
    <location>
        <begin position="487"/>
        <end position="500"/>
    </location>
</feature>
<name>A0A2V1DYT6_9PLEO</name>
<dbReference type="EMBL" id="KZ805332">
    <property type="protein sequence ID" value="PVI03377.1"/>
    <property type="molecule type" value="Genomic_DNA"/>
</dbReference>
<feature type="region of interest" description="Disordered" evidence="2">
    <location>
        <begin position="1036"/>
        <end position="1069"/>
    </location>
</feature>
<evidence type="ECO:0000256" key="1">
    <source>
        <dbReference type="SAM" id="Coils"/>
    </source>
</evidence>
<accession>A0A2V1DYT6</accession>
<gene>
    <name evidence="3" type="ORF">DM02DRAFT_697884</name>
</gene>
<dbReference type="STRING" id="97972.A0A2V1DYT6"/>
<feature type="region of interest" description="Disordered" evidence="2">
    <location>
        <begin position="552"/>
        <end position="591"/>
    </location>
</feature>
<feature type="compositionally biased region" description="Polar residues" evidence="2">
    <location>
        <begin position="555"/>
        <end position="575"/>
    </location>
</feature>
<feature type="coiled-coil region" evidence="1">
    <location>
        <begin position="634"/>
        <end position="709"/>
    </location>
</feature>
<feature type="compositionally biased region" description="Basic and acidic residues" evidence="2">
    <location>
        <begin position="374"/>
        <end position="390"/>
    </location>
</feature>
<feature type="compositionally biased region" description="Basic and acidic residues" evidence="2">
    <location>
        <begin position="576"/>
        <end position="586"/>
    </location>
</feature>
<sequence length="1114" mass="125952">MAEPVSIIASAITIAGTAAHLSLALFKVAQTFKHAPEEISEIALEISSLSNSLNMLADALQAYHQICRPKMLQEVDTILERFKKIEKQLLNLTSDRGSKTLNRLKWFFDGPKAKSLLKKVESVKTALTLILSIMRVTKEQLQIQHTSTDKPQPETSPLPPPARRNRFRKVLETVIEANRLAVDRARKEDEHQPTEKRRGFNTQLRHFEADADTATWLYYLVFSPQPPPKPFVRTKSLEALNPTVESDNESGDEKTYSQPNHSVKEADERSSVSPNDNTVIVWNKDTETSLVADRLLQSWTVLDTAQIEASKAFFSPELEEKWRSGLMKRIKEYSEMSEINSKAHTIINSAASETKLDMDSKEYTSESEGTSSDDEYRSAEESTEAPEPRGTRKVSFPDDLSDMESLESMRTRPPPTNARKNNSQRYRQPTVPPVSARDRVRAPPDSTYIYGQPSAYSNSKTSDYKSFTPFPPSQYDGFEPFSNTPFYTPPQPPMHPPPLYDNPFSWSPHNTAAHRPPNLTTEVPPPSRQIPKAEDGEETLLSKLEALLEKMEQPIDSTGIRTSSSTDTRIESTTNMREEASTEDSQKSSFAHNQDTIDRLERLILQYGESQRTRHENSEVAWKMAMAKSDALAAENALEERKRSEKEIASAKAAKKAAEKALEFAREQAAERAKKEAEIKAAEQNRMREAEYNQRIKRYEEQLAAFTAKWEEFLQSPRDTTRADIPLRHTAIQEGGRRIEISEYTKEKLEPFITSGETLSTDPSYNIRTQLEDSTFMKTTRPPTSMDFRSMPFKRSLVSEKHVSNTKSIQLPPHRLSSKANDMRNSLAKSGISLHVETSTNLQIRNDNMEDSKTALIKSPDKDIAVIRSSLCWEPPSIPVGSELLSTLKSKGWKPLYTRGSGRGQTYFLGHDPIHVNFFRPEYQPQFNESEQYASDECIIIAKDLVEEYALMEAGFQFLETEAGAYTLDCRLTTNDIEALIERSFMLRETNFRRQHRQLQWAPSSTIPEPVRPTYASTVSSESTCTTPVERYANGDNYSDFADDEQTIGSQSPTKTLRRESDGTDSGFGSMYNTKKYITMNDESKSGTKLGGAGYKGNGPLRLRSMSKDKVHAD</sequence>
<protein>
    <recommendedName>
        <fullName evidence="5">Fungal N-terminal domain-containing protein</fullName>
    </recommendedName>
</protein>
<feature type="region of interest" description="Disordered" evidence="2">
    <location>
        <begin position="350"/>
        <end position="535"/>
    </location>
</feature>
<feature type="region of interest" description="Disordered" evidence="2">
    <location>
        <begin position="142"/>
        <end position="165"/>
    </location>
</feature>
<dbReference type="Proteomes" id="UP000244855">
    <property type="component" value="Unassembled WGS sequence"/>
</dbReference>